<dbReference type="InterPro" id="IPR026444">
    <property type="entry name" value="Secre_tail"/>
</dbReference>
<feature type="domain" description="HYR" evidence="4">
    <location>
        <begin position="1629"/>
        <end position="1716"/>
    </location>
</feature>
<gene>
    <name evidence="5" type="ORF">GCM10008088_15170</name>
</gene>
<feature type="signal peptide" evidence="3">
    <location>
        <begin position="1"/>
        <end position="33"/>
    </location>
</feature>
<feature type="domain" description="HYR" evidence="4">
    <location>
        <begin position="631"/>
        <end position="713"/>
    </location>
</feature>
<evidence type="ECO:0000256" key="3">
    <source>
        <dbReference type="SAM" id="SignalP"/>
    </source>
</evidence>
<dbReference type="Pfam" id="PF13573">
    <property type="entry name" value="SprB"/>
    <property type="match status" value="3"/>
</dbReference>
<dbReference type="InterPro" id="IPR013783">
    <property type="entry name" value="Ig-like_fold"/>
</dbReference>
<feature type="domain" description="HYR" evidence="4">
    <location>
        <begin position="1387"/>
        <end position="1469"/>
    </location>
</feature>
<organism evidence="5 6">
    <name type="scientific">Mesonia mobilis</name>
    <dbReference type="NCBI Taxonomy" id="369791"/>
    <lineage>
        <taxon>Bacteria</taxon>
        <taxon>Pseudomonadati</taxon>
        <taxon>Bacteroidota</taxon>
        <taxon>Flavobacteriia</taxon>
        <taxon>Flavobacteriales</taxon>
        <taxon>Flavobacteriaceae</taxon>
        <taxon>Mesonia</taxon>
    </lineage>
</organism>
<keyword evidence="2" id="KW-0677">Repeat</keyword>
<evidence type="ECO:0000313" key="5">
    <source>
        <dbReference type="EMBL" id="GGZ54385.1"/>
    </source>
</evidence>
<dbReference type="InterPro" id="IPR011042">
    <property type="entry name" value="6-blade_b-propeller_TolB-like"/>
</dbReference>
<evidence type="ECO:0000259" key="4">
    <source>
        <dbReference type="PROSITE" id="PS50825"/>
    </source>
</evidence>
<dbReference type="EMBL" id="BMWY01000003">
    <property type="protein sequence ID" value="GGZ54385.1"/>
    <property type="molecule type" value="Genomic_DNA"/>
</dbReference>
<keyword evidence="1 3" id="KW-0732">Signal</keyword>
<dbReference type="Gene3D" id="2.60.40.740">
    <property type="match status" value="2"/>
</dbReference>
<dbReference type="Proteomes" id="UP000615593">
    <property type="component" value="Unassembled WGS sequence"/>
</dbReference>
<proteinExistence type="predicted"/>
<dbReference type="Gene3D" id="2.60.40.10">
    <property type="entry name" value="Immunoglobulins"/>
    <property type="match status" value="8"/>
</dbReference>
<dbReference type="SUPFAM" id="SSF63825">
    <property type="entry name" value="YWTD domain"/>
    <property type="match status" value="1"/>
</dbReference>
<sequence>MKKNYSKRSSNAYYKKVYWLAAIFVLFASIANAQFTGAYNLSNWTLTNNNPSSDASVNLSGAPNSFIFTGSDSGSGGCCDLYDDFEITVTSTTSLNFDYNHSNPDLDDFYYVINGTATLVTINGNGSLSVPVTAGDTFAFRIYNYDNCCGAGVLTISNFSAGSCSMTASITSQTNISCNGGSDGSSTVATSGGAAPYTYLWNDSSAQTTATATNLTAGTYEVTVTDSNGCTATASATITQPADLEANGVATNVSCNGGSNGSIDLTVTGGTSPYSYAWDNFATTEDLSGLAAGTYNVTVTDTNGCITTESVDVFEPINLTISANITNTSCSDNNGSIDLTVIGGNPPYAYVWSNSATTQDLSGLESGTYNVTVTDIKGCTETFSTSILTVDNEAPIAICNDITVQLDSNDEVTILPEDINNGSYDQSIWLNYGDASTYYSVNSDDQGFGNGTGGTVGFVVSTKEPIYFTPANSLDDKVRIGDELHINYKGSNPTYLDRTIQWRGIGNAETDVTWESSNFRNIYSIEQSGKVSGDLLNPYLPYTIKSTFLVNGVEKYLSIINGDVTFTDDDSLKTFYTLDVASGQFNECSELTYSIDVSTFDCSMLGDNQVTLTVTDTSGNSDSCTATVTVLEDTNPTANCVAPFTVYLDENGNAQISESDINDGSSDNCGVDSVSIDVTEFDCTMLGDNQVTLTVTDASGNSSTCTTTVTVVDEIIPIVQTQDITVYLDENGLASIESCDLDDGSYDNCSNDSNDIYFTGTFEGEIWKASKDGSTTPELIFTDSETAGPVGIEVDLTSNTIYYGGGNFHSIKYFEIGQTTNSILPGSTSGSERHDFEIHDGYVYYTSDGDLYKGGINSGTAISIVSTGDVIAGITLDKTNNTLYYIAQDNSWGIGKVDIDGNNEDYNYIPTSENARGVTIDESTQTLYWNSGSGNIYSSPADASTAPQLLYDISAYGSGNGYHIDLDGDDLYWTKFNDPNLDDVIFKAPKNGSGPVQVLYSGDFGSIRGIAAGRNITGNSLNCSDFQISQSSFDCTMLGENDVTLTVTDLSGNQNTGSATVTVEDNISPTASCQDVTAYLDENGNVTLDPEDFNDNSSDNTDCFTYTIDQTDFDCTMLGSNPIVFTVEDAAGNIDTCLTTVTIIDNENPTANCVAPFTISLDSNGNAQISESDVNDGSTDNCGVDSVSIDVTEFDCTMLGDNQVTLTVTDASGNSSTCTTTVTVVDETNPIANCVAPFTISLDVNGNAQISESDVNDGSTDNCGVDSISIDVTDFDCTMVGENDVTLTVTDTSGNSSTCTTTVTVIDDINPIANCVAPFTIALDGNGNAQISESDINDGSSDNCGVDSVSIDVTELDCTMLGENQIILTVTDASGNSSTCTTTVTIIDDTNPIANCVAPFTIALDANGNAQISESDINDGSSDNCGVDSVSIDVTDFDCTMVGDNQVTLTVTDASGNSSTCTTTVTVEDNESPIATCQDITVILDNTGNVSITASDIDNGSTDNCAIDSYEIDVDSFDCTMVGMNMVTLTITDTNGNSSTCTSTVTVEDNELPSISCEAITVSLDETGNISILPEDLVTDTFDNCGIENLSLDIDTFDCEDIGNPVDVTIFAQDASGNMTSCTTTVTVIDDLDPEFMCLEDQTVMGNDDESFYVVPDFVANGEVSAIDNCDGEMITISQNPPAGSLLEEGEYDFTFVTTDQNGNTAVCISTITVETGDLSVKTPEISLKSIDLYPNPAENFIIIDNPQHLQLKEMVIYDLNGRKVLTLDLENYTDNTQLNISKLEAAQYFAMIKSTNNGVVVKRILRK</sequence>
<evidence type="ECO:0000256" key="2">
    <source>
        <dbReference type="ARBA" id="ARBA00022737"/>
    </source>
</evidence>
<dbReference type="PANTHER" id="PTHR24273">
    <property type="entry name" value="FI04643P-RELATED"/>
    <property type="match status" value="1"/>
</dbReference>
<evidence type="ECO:0000313" key="6">
    <source>
        <dbReference type="Proteomes" id="UP000615593"/>
    </source>
</evidence>
<dbReference type="NCBIfam" id="TIGR04183">
    <property type="entry name" value="Por_Secre_tail"/>
    <property type="match status" value="1"/>
</dbReference>
<protein>
    <recommendedName>
        <fullName evidence="4">HYR domain-containing protein</fullName>
    </recommendedName>
</protein>
<dbReference type="Pfam" id="PF18962">
    <property type="entry name" value="Por_Secre_tail"/>
    <property type="match status" value="1"/>
</dbReference>
<reference evidence="6" key="1">
    <citation type="journal article" date="2019" name="Int. J. Syst. Evol. Microbiol.">
        <title>The Global Catalogue of Microorganisms (GCM) 10K type strain sequencing project: providing services to taxonomists for standard genome sequencing and annotation.</title>
        <authorList>
            <consortium name="The Broad Institute Genomics Platform"/>
            <consortium name="The Broad Institute Genome Sequencing Center for Infectious Disease"/>
            <person name="Wu L."/>
            <person name="Ma J."/>
        </authorList>
    </citation>
    <scope>NUCLEOTIDE SEQUENCE [LARGE SCALE GENOMIC DNA]</scope>
    <source>
        <strain evidence="6">KCTC 12708</strain>
    </source>
</reference>
<name>A0ABQ3BR20_9FLAO</name>
<comment type="caution">
    <text evidence="5">The sequence shown here is derived from an EMBL/GenBank/DDBJ whole genome shotgun (WGS) entry which is preliminary data.</text>
</comment>
<feature type="domain" description="HYR" evidence="4">
    <location>
        <begin position="1225"/>
        <end position="1307"/>
    </location>
</feature>
<evidence type="ECO:0000256" key="1">
    <source>
        <dbReference type="ARBA" id="ARBA00022729"/>
    </source>
</evidence>
<dbReference type="InterPro" id="IPR025667">
    <property type="entry name" value="SprB_repeat"/>
</dbReference>
<dbReference type="PROSITE" id="PS50825">
    <property type="entry name" value="HYR"/>
    <property type="match status" value="4"/>
</dbReference>
<feature type="chain" id="PRO_5045629776" description="HYR domain-containing protein" evidence="3">
    <location>
        <begin position="34"/>
        <end position="1808"/>
    </location>
</feature>
<keyword evidence="6" id="KW-1185">Reference proteome</keyword>
<dbReference type="GeneID" id="94369181"/>
<dbReference type="PANTHER" id="PTHR24273:SF32">
    <property type="entry name" value="HYALIN"/>
    <property type="match status" value="1"/>
</dbReference>
<accession>A0ABQ3BR20</accession>
<dbReference type="Pfam" id="PF02494">
    <property type="entry name" value="HYR"/>
    <property type="match status" value="1"/>
</dbReference>
<dbReference type="InterPro" id="IPR003410">
    <property type="entry name" value="HYR_dom"/>
</dbReference>
<dbReference type="Gene3D" id="2.120.10.30">
    <property type="entry name" value="TolB, C-terminal domain"/>
    <property type="match status" value="1"/>
</dbReference>
<dbReference type="RefSeq" id="WP_027884385.1">
    <property type="nucleotide sequence ID" value="NZ_BMWY01000003.1"/>
</dbReference>